<feature type="domain" description="Tetrahydrofolate dehydrogenase/cyclohydrolase NAD(P)-binding" evidence="9">
    <location>
        <begin position="143"/>
        <end position="285"/>
    </location>
</feature>
<dbReference type="SUPFAM" id="SSF53223">
    <property type="entry name" value="Aminoacid dehydrogenase-like, N-terminal domain"/>
    <property type="match status" value="1"/>
</dbReference>
<dbReference type="GO" id="GO:0035999">
    <property type="term" value="P:tetrahydrofolate interconversion"/>
    <property type="evidence" value="ECO:0007669"/>
    <property type="project" value="TreeGrafter"/>
</dbReference>
<dbReference type="Gene3D" id="3.40.50.720">
    <property type="entry name" value="NAD(P)-binding Rossmann-like Domain"/>
    <property type="match status" value="1"/>
</dbReference>
<dbReference type="PRINTS" id="PR00085">
    <property type="entry name" value="THFDHDRGNASE"/>
</dbReference>
<dbReference type="GO" id="GO:0004488">
    <property type="term" value="F:methylenetetrahydrofolate dehydrogenase (NADP+) activity"/>
    <property type="evidence" value="ECO:0007669"/>
    <property type="project" value="UniProtKB-EC"/>
</dbReference>
<dbReference type="FunFam" id="3.40.50.720:FF:000006">
    <property type="entry name" value="Bifunctional protein FolD"/>
    <property type="match status" value="1"/>
</dbReference>
<proteinExistence type="inferred from homology"/>
<dbReference type="GO" id="GO:0005829">
    <property type="term" value="C:cytosol"/>
    <property type="evidence" value="ECO:0007669"/>
    <property type="project" value="TreeGrafter"/>
</dbReference>
<dbReference type="InterPro" id="IPR046346">
    <property type="entry name" value="Aminoacid_DH-like_N_sf"/>
</dbReference>
<keyword evidence="7" id="KW-0511">Multifunctional enzyme</keyword>
<evidence type="ECO:0000256" key="6">
    <source>
        <dbReference type="ARBA" id="ARBA00023002"/>
    </source>
</evidence>
<dbReference type="EC" id="1.5.1.5" evidence="10"/>
<dbReference type="InterPro" id="IPR020630">
    <property type="entry name" value="THF_DH/CycHdrlase_cat_dom"/>
</dbReference>
<dbReference type="Pfam" id="PF00763">
    <property type="entry name" value="THF_DHG_CYH"/>
    <property type="match status" value="1"/>
</dbReference>
<organism evidence="10">
    <name type="scientific">hydrocarbon metagenome</name>
    <dbReference type="NCBI Taxonomy" id="938273"/>
    <lineage>
        <taxon>unclassified sequences</taxon>
        <taxon>metagenomes</taxon>
        <taxon>ecological metagenomes</taxon>
    </lineage>
</organism>
<comment type="subunit">
    <text evidence="2">Homodimer.</text>
</comment>
<dbReference type="EMBL" id="LNQE01001846">
    <property type="protein sequence ID" value="KUG04506.1"/>
    <property type="molecule type" value="Genomic_DNA"/>
</dbReference>
<dbReference type="HAMAP" id="MF_01576">
    <property type="entry name" value="THF_DHG_CYH"/>
    <property type="match status" value="1"/>
</dbReference>
<keyword evidence="3" id="KW-0554">One-carbon metabolism</keyword>
<dbReference type="GO" id="GO:0004477">
    <property type="term" value="F:methenyltetrahydrofolate cyclohydrolase activity"/>
    <property type="evidence" value="ECO:0007669"/>
    <property type="project" value="UniProtKB-EC"/>
</dbReference>
<dbReference type="EC" id="3.5.4.9" evidence="10"/>
<name>A0A0W8E775_9ZZZZ</name>
<keyword evidence="6 10" id="KW-0560">Oxidoreductase</keyword>
<dbReference type="InterPro" id="IPR000672">
    <property type="entry name" value="THF_DH/CycHdrlase"/>
</dbReference>
<comment type="pathway">
    <text evidence="1">One-carbon metabolism; tetrahydrofolate interconversion.</text>
</comment>
<evidence type="ECO:0000256" key="3">
    <source>
        <dbReference type="ARBA" id="ARBA00022563"/>
    </source>
</evidence>
<dbReference type="PANTHER" id="PTHR48099:SF5">
    <property type="entry name" value="C-1-TETRAHYDROFOLATE SYNTHASE, CYTOPLASMIC"/>
    <property type="match status" value="1"/>
</dbReference>
<dbReference type="Pfam" id="PF02882">
    <property type="entry name" value="THF_DHG_CYH_C"/>
    <property type="match status" value="1"/>
</dbReference>
<evidence type="ECO:0000256" key="7">
    <source>
        <dbReference type="ARBA" id="ARBA00023268"/>
    </source>
</evidence>
<feature type="domain" description="Tetrahydrofolate dehydrogenase/cyclohydrolase catalytic" evidence="8">
    <location>
        <begin position="10"/>
        <end position="124"/>
    </location>
</feature>
<keyword evidence="5" id="KW-0521">NADP</keyword>
<evidence type="ECO:0000256" key="4">
    <source>
        <dbReference type="ARBA" id="ARBA00022801"/>
    </source>
</evidence>
<gene>
    <name evidence="10" type="ORF">ASZ90_018097</name>
</gene>
<evidence type="ECO:0000313" key="10">
    <source>
        <dbReference type="EMBL" id="KUG04506.1"/>
    </source>
</evidence>
<protein>
    <submittedName>
        <fullName evidence="10">Methylenetetrahydrofolate dehydrogenase (Nadp+) / methenyltetrahydrofolate cyclohydrolase</fullName>
        <ecNumber evidence="10">1.5.1.5</ecNumber>
        <ecNumber evidence="10">3.5.4.9</ecNumber>
    </submittedName>
</protein>
<dbReference type="CDD" id="cd01080">
    <property type="entry name" value="NAD_bind_m-THF_DH_Cyclohyd"/>
    <property type="match status" value="1"/>
</dbReference>
<evidence type="ECO:0000256" key="1">
    <source>
        <dbReference type="ARBA" id="ARBA00004777"/>
    </source>
</evidence>
<comment type="caution">
    <text evidence="10">The sequence shown here is derived from an EMBL/GenBank/DDBJ whole genome shotgun (WGS) entry which is preliminary data.</text>
</comment>
<evidence type="ECO:0000259" key="9">
    <source>
        <dbReference type="Pfam" id="PF02882"/>
    </source>
</evidence>
<dbReference type="InterPro" id="IPR020631">
    <property type="entry name" value="THF_DH/CycHdrlase_NAD-bd_dom"/>
</dbReference>
<accession>A0A0W8E775</accession>
<dbReference type="AlphaFoldDB" id="A0A0W8E775"/>
<sequence>MTEETMSKLLKGKPQAEQILLEASQRLEKLKEKGIYPCLTTVEVGSDPASRYYLENQRRTAERVGIKYESRQLPDNITREKMLDVIDDINRDPGIHGLIINLPLPGHLKVCEMQWHINSMKDVEGVTPQNLGKMLLGAEGLKPCTALAIIELIKSTGVDIRGQEVTVIGRSSIVGKPVSLLLLAESATVTICHSFTSKAGHLEAHVKKADILVAALGVPEFIKGEWIKDNAIVIDAGINSVNGKMVGDVEFEAAALRAGFITPVPGGVGPVTTALLMKNTVDAVYMQLSRI</sequence>
<evidence type="ECO:0000256" key="2">
    <source>
        <dbReference type="ARBA" id="ARBA00011738"/>
    </source>
</evidence>
<keyword evidence="4 10" id="KW-0378">Hydrolase</keyword>
<dbReference type="Gene3D" id="3.40.50.10860">
    <property type="entry name" value="Leucine Dehydrogenase, chain A, domain 1"/>
    <property type="match status" value="1"/>
</dbReference>
<evidence type="ECO:0000256" key="5">
    <source>
        <dbReference type="ARBA" id="ARBA00022857"/>
    </source>
</evidence>
<dbReference type="InterPro" id="IPR036291">
    <property type="entry name" value="NAD(P)-bd_dom_sf"/>
</dbReference>
<reference evidence="10" key="1">
    <citation type="journal article" date="2015" name="Proc. Natl. Acad. Sci. U.S.A.">
        <title>Networks of energetic and metabolic interactions define dynamics in microbial communities.</title>
        <authorList>
            <person name="Embree M."/>
            <person name="Liu J.K."/>
            <person name="Al-Bassam M.M."/>
            <person name="Zengler K."/>
        </authorList>
    </citation>
    <scope>NUCLEOTIDE SEQUENCE</scope>
</reference>
<dbReference type="PANTHER" id="PTHR48099">
    <property type="entry name" value="C-1-TETRAHYDROFOLATE SYNTHASE, CYTOPLASMIC-RELATED"/>
    <property type="match status" value="1"/>
</dbReference>
<evidence type="ECO:0000259" key="8">
    <source>
        <dbReference type="Pfam" id="PF00763"/>
    </source>
</evidence>
<dbReference type="SUPFAM" id="SSF51735">
    <property type="entry name" value="NAD(P)-binding Rossmann-fold domains"/>
    <property type="match status" value="1"/>
</dbReference>